<protein>
    <submittedName>
        <fullName evidence="2">Uncharacterized protein</fullName>
    </submittedName>
</protein>
<gene>
    <name evidence="2" type="ORF">EJ05DRAFT_68309</name>
</gene>
<keyword evidence="3" id="KW-1185">Reference proteome</keyword>
<keyword evidence="1" id="KW-1133">Transmembrane helix</keyword>
<name>A0A6A6W1Z6_9PEZI</name>
<sequence length="92" mass="10249">MDKSMASKKVPAVTVVGMAKDVKDQHMYRCDVVGRGRVPVTTMTRMTEMTMKMGIRRGRSDMAAGAGGWWLVVGGSIVVVVVVMMELERDWW</sequence>
<dbReference type="EMBL" id="ML996575">
    <property type="protein sequence ID" value="KAF2756573.1"/>
    <property type="molecule type" value="Genomic_DNA"/>
</dbReference>
<organism evidence="2 3">
    <name type="scientific">Pseudovirgaria hyperparasitica</name>
    <dbReference type="NCBI Taxonomy" id="470096"/>
    <lineage>
        <taxon>Eukaryota</taxon>
        <taxon>Fungi</taxon>
        <taxon>Dikarya</taxon>
        <taxon>Ascomycota</taxon>
        <taxon>Pezizomycotina</taxon>
        <taxon>Dothideomycetes</taxon>
        <taxon>Dothideomycetes incertae sedis</taxon>
        <taxon>Acrospermales</taxon>
        <taxon>Acrospermaceae</taxon>
        <taxon>Pseudovirgaria</taxon>
    </lineage>
</organism>
<dbReference type="Proteomes" id="UP000799437">
    <property type="component" value="Unassembled WGS sequence"/>
</dbReference>
<keyword evidence="1" id="KW-0812">Transmembrane</keyword>
<accession>A0A6A6W1Z6</accession>
<evidence type="ECO:0000256" key="1">
    <source>
        <dbReference type="SAM" id="Phobius"/>
    </source>
</evidence>
<evidence type="ECO:0000313" key="2">
    <source>
        <dbReference type="EMBL" id="KAF2756573.1"/>
    </source>
</evidence>
<dbReference type="GeneID" id="54490937"/>
<keyword evidence="1" id="KW-0472">Membrane</keyword>
<feature type="transmembrane region" description="Helical" evidence="1">
    <location>
        <begin position="62"/>
        <end position="85"/>
    </location>
</feature>
<evidence type="ECO:0000313" key="3">
    <source>
        <dbReference type="Proteomes" id="UP000799437"/>
    </source>
</evidence>
<proteinExistence type="predicted"/>
<dbReference type="RefSeq" id="XP_033599024.1">
    <property type="nucleotide sequence ID" value="XM_033749883.1"/>
</dbReference>
<reference evidence="2" key="1">
    <citation type="journal article" date="2020" name="Stud. Mycol.">
        <title>101 Dothideomycetes genomes: a test case for predicting lifestyles and emergence of pathogens.</title>
        <authorList>
            <person name="Haridas S."/>
            <person name="Albert R."/>
            <person name="Binder M."/>
            <person name="Bloem J."/>
            <person name="Labutti K."/>
            <person name="Salamov A."/>
            <person name="Andreopoulos B."/>
            <person name="Baker S."/>
            <person name="Barry K."/>
            <person name="Bills G."/>
            <person name="Bluhm B."/>
            <person name="Cannon C."/>
            <person name="Castanera R."/>
            <person name="Culley D."/>
            <person name="Daum C."/>
            <person name="Ezra D."/>
            <person name="Gonzalez J."/>
            <person name="Henrissat B."/>
            <person name="Kuo A."/>
            <person name="Liang C."/>
            <person name="Lipzen A."/>
            <person name="Lutzoni F."/>
            <person name="Magnuson J."/>
            <person name="Mondo S."/>
            <person name="Nolan M."/>
            <person name="Ohm R."/>
            <person name="Pangilinan J."/>
            <person name="Park H.-J."/>
            <person name="Ramirez L."/>
            <person name="Alfaro M."/>
            <person name="Sun H."/>
            <person name="Tritt A."/>
            <person name="Yoshinaga Y."/>
            <person name="Zwiers L.-H."/>
            <person name="Turgeon B."/>
            <person name="Goodwin S."/>
            <person name="Spatafora J."/>
            <person name="Crous P."/>
            <person name="Grigoriev I."/>
        </authorList>
    </citation>
    <scope>NUCLEOTIDE SEQUENCE</scope>
    <source>
        <strain evidence="2">CBS 121739</strain>
    </source>
</reference>
<dbReference type="AlphaFoldDB" id="A0A6A6W1Z6"/>